<dbReference type="AlphaFoldDB" id="A0A167N438"/>
<dbReference type="Pfam" id="PF25396">
    <property type="entry name" value="ZNFX1"/>
    <property type="match status" value="1"/>
</dbReference>
<keyword evidence="3" id="KW-0378">Hydrolase</keyword>
<name>A0A167N438_CORFA</name>
<feature type="region of interest" description="Disordered" evidence="1">
    <location>
        <begin position="1"/>
        <end position="20"/>
    </location>
</feature>
<accession>A0A167N438</accession>
<evidence type="ECO:0000313" key="4">
    <source>
        <dbReference type="Proteomes" id="UP000076744"/>
    </source>
</evidence>
<dbReference type="OrthoDB" id="409395at2759"/>
<proteinExistence type="predicted"/>
<evidence type="ECO:0000256" key="1">
    <source>
        <dbReference type="SAM" id="MobiDB-lite"/>
    </source>
</evidence>
<gene>
    <name evidence="3" type="ORF">ISF_08029</name>
</gene>
<dbReference type="RefSeq" id="XP_018701118.1">
    <property type="nucleotide sequence ID" value="XM_018851632.1"/>
</dbReference>
<comment type="caution">
    <text evidence="3">The sequence shown here is derived from an EMBL/GenBank/DDBJ whole genome shotgun (WGS) entry which is preliminary data.</text>
</comment>
<feature type="domain" description="ZNFX1" evidence="2">
    <location>
        <begin position="81"/>
        <end position="198"/>
    </location>
</feature>
<evidence type="ECO:0000259" key="2">
    <source>
        <dbReference type="Pfam" id="PF25396"/>
    </source>
</evidence>
<dbReference type="EMBL" id="AZHB01000026">
    <property type="protein sequence ID" value="OAA55108.1"/>
    <property type="molecule type" value="Genomic_DNA"/>
</dbReference>
<dbReference type="GeneID" id="30024321"/>
<keyword evidence="3" id="KW-0347">Helicase</keyword>
<evidence type="ECO:0000313" key="3">
    <source>
        <dbReference type="EMBL" id="OAA55108.1"/>
    </source>
</evidence>
<protein>
    <submittedName>
        <fullName evidence="3">DEAD box helicase</fullName>
    </submittedName>
</protein>
<dbReference type="GO" id="GO:0004386">
    <property type="term" value="F:helicase activity"/>
    <property type="evidence" value="ECO:0007669"/>
    <property type="project" value="UniProtKB-KW"/>
</dbReference>
<reference evidence="3 4" key="1">
    <citation type="journal article" date="2016" name="Genome Biol. Evol.">
        <title>Divergent and convergent evolution of fungal pathogenicity.</title>
        <authorList>
            <person name="Shang Y."/>
            <person name="Xiao G."/>
            <person name="Zheng P."/>
            <person name="Cen K."/>
            <person name="Zhan S."/>
            <person name="Wang C."/>
        </authorList>
    </citation>
    <scope>NUCLEOTIDE SEQUENCE [LARGE SCALE GENOMIC DNA]</scope>
    <source>
        <strain evidence="3 4">ARSEF 2679</strain>
    </source>
</reference>
<keyword evidence="4" id="KW-1185">Reference proteome</keyword>
<keyword evidence="3" id="KW-0547">Nucleotide-binding</keyword>
<dbReference type="Proteomes" id="UP000076744">
    <property type="component" value="Unassembled WGS sequence"/>
</dbReference>
<organism evidence="3 4">
    <name type="scientific">Cordyceps fumosorosea (strain ARSEF 2679)</name>
    <name type="common">Isaria fumosorosea</name>
    <dbReference type="NCBI Taxonomy" id="1081104"/>
    <lineage>
        <taxon>Eukaryota</taxon>
        <taxon>Fungi</taxon>
        <taxon>Dikarya</taxon>
        <taxon>Ascomycota</taxon>
        <taxon>Pezizomycotina</taxon>
        <taxon>Sordariomycetes</taxon>
        <taxon>Hypocreomycetidae</taxon>
        <taxon>Hypocreales</taxon>
        <taxon>Cordycipitaceae</taxon>
        <taxon>Cordyceps</taxon>
    </lineage>
</organism>
<keyword evidence="3" id="KW-0067">ATP-binding</keyword>
<dbReference type="InterPro" id="IPR057373">
    <property type="entry name" value="ZNFX1"/>
</dbReference>
<dbReference type="STRING" id="1081104.A0A167N438"/>
<sequence length="227" mass="25251">MGDSHTKSSTNWLEEPELPSAEEILSSSSPLLLPIQNESITSKSEYLEKHYRMQRYEAVEPTRLAVSEFRQAPDMPERDLAYVYTDVHVQGIVLTAQGAATRVSFATDRAAATPIDWANPSRLQQGSLVVLSPVADHFKSKCYVATVAYRFLAGGLLPDLDADPPEPENTPSRVDLFFSTWGGELLDPNITFYMLEAKDGYFESVRHTMVALRTAAFEKYVATPSLT</sequence>